<keyword evidence="2" id="KW-1185">Reference proteome</keyword>
<dbReference type="AlphaFoldDB" id="A0A6A4HYB5"/>
<dbReference type="Proteomes" id="UP000799118">
    <property type="component" value="Unassembled WGS sequence"/>
</dbReference>
<dbReference type="OrthoDB" id="2917041at2759"/>
<evidence type="ECO:0000313" key="2">
    <source>
        <dbReference type="Proteomes" id="UP000799118"/>
    </source>
</evidence>
<evidence type="ECO:0008006" key="3">
    <source>
        <dbReference type="Google" id="ProtNLM"/>
    </source>
</evidence>
<organism evidence="1 2">
    <name type="scientific">Gymnopus androsaceus JB14</name>
    <dbReference type="NCBI Taxonomy" id="1447944"/>
    <lineage>
        <taxon>Eukaryota</taxon>
        <taxon>Fungi</taxon>
        <taxon>Dikarya</taxon>
        <taxon>Basidiomycota</taxon>
        <taxon>Agaricomycotina</taxon>
        <taxon>Agaricomycetes</taxon>
        <taxon>Agaricomycetidae</taxon>
        <taxon>Agaricales</taxon>
        <taxon>Marasmiineae</taxon>
        <taxon>Omphalotaceae</taxon>
        <taxon>Gymnopus</taxon>
    </lineage>
</organism>
<proteinExistence type="predicted"/>
<sequence length="94" mass="10853">MDGHSSHYSSELLDFCVAHNILLLGYPPHCTHALQGLDVVCFAKHKEEWKREIDAFKQHHYHELTRRILLRFSEKHSSVHSQVALSKLLGKPQA</sequence>
<gene>
    <name evidence="1" type="ORF">BT96DRAFT_1088144</name>
</gene>
<evidence type="ECO:0000313" key="1">
    <source>
        <dbReference type="EMBL" id="KAE9402188.1"/>
    </source>
</evidence>
<accession>A0A6A4HYB5</accession>
<reference evidence="1" key="1">
    <citation type="journal article" date="2019" name="Environ. Microbiol.">
        <title>Fungal ecological strategies reflected in gene transcription - a case study of two litter decomposers.</title>
        <authorList>
            <person name="Barbi F."/>
            <person name="Kohler A."/>
            <person name="Barry K."/>
            <person name="Baskaran P."/>
            <person name="Daum C."/>
            <person name="Fauchery L."/>
            <person name="Ihrmark K."/>
            <person name="Kuo A."/>
            <person name="LaButti K."/>
            <person name="Lipzen A."/>
            <person name="Morin E."/>
            <person name="Grigoriev I.V."/>
            <person name="Henrissat B."/>
            <person name="Lindahl B."/>
            <person name="Martin F."/>
        </authorList>
    </citation>
    <scope>NUCLEOTIDE SEQUENCE</scope>
    <source>
        <strain evidence="1">JB14</strain>
    </source>
</reference>
<name>A0A6A4HYB5_9AGAR</name>
<protein>
    <recommendedName>
        <fullName evidence="3">DDE-1 domain-containing protein</fullName>
    </recommendedName>
</protein>
<dbReference type="EMBL" id="ML769437">
    <property type="protein sequence ID" value="KAE9402188.1"/>
    <property type="molecule type" value="Genomic_DNA"/>
</dbReference>